<dbReference type="EMBL" id="BMZG01000005">
    <property type="protein sequence ID" value="GHA72263.1"/>
    <property type="molecule type" value="Genomic_DNA"/>
</dbReference>
<keyword evidence="2" id="KW-1185">Reference proteome</keyword>
<sequence length="72" mass="8124">MIYWTVDSVPELKGMEKAEQKRLFKEMFKEKDSFGQRVLASSGRFVGHCCGIGCFLASGWFDCCDFGAAPIY</sequence>
<dbReference type="AlphaFoldDB" id="A0A8J3CNE9"/>
<protein>
    <submittedName>
        <fullName evidence="1">Uncharacterized protein</fullName>
    </submittedName>
</protein>
<gene>
    <name evidence="1" type="ORF">GCM10009007_11540</name>
</gene>
<name>A0A8J3CNE9_9BURK</name>
<proteinExistence type="predicted"/>
<comment type="caution">
    <text evidence="1">The sequence shown here is derived from an EMBL/GenBank/DDBJ whole genome shotgun (WGS) entry which is preliminary data.</text>
</comment>
<dbReference type="Proteomes" id="UP000614287">
    <property type="component" value="Unassembled WGS sequence"/>
</dbReference>
<reference evidence="1" key="1">
    <citation type="journal article" date="2014" name="Int. J. Syst. Evol. Microbiol.">
        <title>Complete genome sequence of Corynebacterium casei LMG S-19264T (=DSM 44701T), isolated from a smear-ripened cheese.</title>
        <authorList>
            <consortium name="US DOE Joint Genome Institute (JGI-PGF)"/>
            <person name="Walter F."/>
            <person name="Albersmeier A."/>
            <person name="Kalinowski J."/>
            <person name="Ruckert C."/>
        </authorList>
    </citation>
    <scope>NUCLEOTIDE SEQUENCE</scope>
    <source>
        <strain evidence="1">KCTC 32501</strain>
    </source>
</reference>
<evidence type="ECO:0000313" key="1">
    <source>
        <dbReference type="EMBL" id="GHA72263.1"/>
    </source>
</evidence>
<evidence type="ECO:0000313" key="2">
    <source>
        <dbReference type="Proteomes" id="UP000614287"/>
    </source>
</evidence>
<accession>A0A8J3CNE9</accession>
<reference evidence="1" key="2">
    <citation type="submission" date="2020-09" db="EMBL/GenBank/DDBJ databases">
        <authorList>
            <person name="Sun Q."/>
            <person name="Kim S."/>
        </authorList>
    </citation>
    <scope>NUCLEOTIDE SEQUENCE</scope>
    <source>
        <strain evidence="1">KCTC 32501</strain>
    </source>
</reference>
<organism evidence="1 2">
    <name type="scientific">Formosimonas limnophila</name>
    <dbReference type="NCBI Taxonomy" id="1384487"/>
    <lineage>
        <taxon>Bacteria</taxon>
        <taxon>Pseudomonadati</taxon>
        <taxon>Pseudomonadota</taxon>
        <taxon>Betaproteobacteria</taxon>
        <taxon>Burkholderiales</taxon>
        <taxon>Burkholderiaceae</taxon>
        <taxon>Formosimonas</taxon>
    </lineage>
</organism>